<reference evidence="1" key="1">
    <citation type="submission" date="2022-07" db="EMBL/GenBank/DDBJ databases">
        <title>Mycobacterium kiyosense sp. nov., scotochromogenic slow-glowing species isolated from respiratory specimens.</title>
        <authorList>
            <person name="Fukano H."/>
            <person name="Kazumi Y."/>
            <person name="Sakagami N."/>
            <person name="Ato M."/>
            <person name="Mitarai S."/>
            <person name="Hoshino Y."/>
        </authorList>
    </citation>
    <scope>NUCLEOTIDE SEQUENCE</scope>
    <source>
        <strain evidence="1">SRL2020-028</strain>
    </source>
</reference>
<organism evidence="1 2">
    <name type="scientific">Mycobacterium kiyosense</name>
    <dbReference type="NCBI Taxonomy" id="2871094"/>
    <lineage>
        <taxon>Bacteria</taxon>
        <taxon>Bacillati</taxon>
        <taxon>Actinomycetota</taxon>
        <taxon>Actinomycetes</taxon>
        <taxon>Mycobacteriales</taxon>
        <taxon>Mycobacteriaceae</taxon>
        <taxon>Mycobacterium</taxon>
    </lineage>
</organism>
<protein>
    <submittedName>
        <fullName evidence="1">Lipoprotein LpqS</fullName>
    </submittedName>
</protein>
<proteinExistence type="predicted"/>
<accession>A0AA37UZU5</accession>
<evidence type="ECO:0000313" key="1">
    <source>
        <dbReference type="EMBL" id="GLB86791.1"/>
    </source>
</evidence>
<dbReference type="EMBL" id="BRXE01000186">
    <property type="protein sequence ID" value="GLB86791.1"/>
    <property type="molecule type" value="Genomic_DNA"/>
</dbReference>
<keyword evidence="1" id="KW-0449">Lipoprotein</keyword>
<gene>
    <name evidence="1" type="primary">lpqS_2</name>
    <name evidence="1" type="ORF">SRL2020028_60470</name>
</gene>
<evidence type="ECO:0000313" key="2">
    <source>
        <dbReference type="Proteomes" id="UP001165663"/>
    </source>
</evidence>
<name>A0AA37UZU5_9MYCO</name>
<dbReference type="Pfam" id="PF26327">
    <property type="entry name" value="LpqS"/>
    <property type="match status" value="1"/>
</dbReference>
<dbReference type="InterPro" id="IPR058714">
    <property type="entry name" value="LpqS"/>
</dbReference>
<sequence>MGYTKAWTDIRRFAARRLGLRSFVAVVAAAWVLAIAAHSDVLRPVSQTFHPAHALVSSLGGEFATNIDHPHLGNGSSAAHHEAFVSVVLPNSTFTALAARGVAVPAVAGVGVLRQQVMLAGRGPPRGFAAALAGQDLLTRFCLSRR</sequence>
<dbReference type="Proteomes" id="UP001165663">
    <property type="component" value="Unassembled WGS sequence"/>
</dbReference>
<comment type="caution">
    <text evidence="1">The sequence shown here is derived from an EMBL/GenBank/DDBJ whole genome shotgun (WGS) entry which is preliminary data.</text>
</comment>
<dbReference type="AlphaFoldDB" id="A0AA37UZU5"/>